<keyword evidence="2" id="KW-1185">Reference proteome</keyword>
<dbReference type="RefSeq" id="WP_009128094.1">
    <property type="nucleotide sequence ID" value="NZ_JH992940.1"/>
</dbReference>
<dbReference type="Proteomes" id="UP000009872">
    <property type="component" value="Unassembled WGS sequence"/>
</dbReference>
<organism evidence="1 2">
    <name type="scientific">Bacteroides oleiciplenus YIT 12058</name>
    <dbReference type="NCBI Taxonomy" id="742727"/>
    <lineage>
        <taxon>Bacteria</taxon>
        <taxon>Pseudomonadati</taxon>
        <taxon>Bacteroidota</taxon>
        <taxon>Bacteroidia</taxon>
        <taxon>Bacteroidales</taxon>
        <taxon>Bacteroidaceae</taxon>
        <taxon>Bacteroides</taxon>
    </lineage>
</organism>
<name>K9E6G4_9BACE</name>
<proteinExistence type="predicted"/>
<comment type="caution">
    <text evidence="1">The sequence shown here is derived from an EMBL/GenBank/DDBJ whole genome shotgun (WGS) entry which is preliminary data.</text>
</comment>
<gene>
    <name evidence="1" type="ORF">HMPREF9447_00698</name>
</gene>
<dbReference type="InterPro" id="IPR025345">
    <property type="entry name" value="DUF4249"/>
</dbReference>
<dbReference type="Pfam" id="PF14054">
    <property type="entry name" value="DUF4249"/>
    <property type="match status" value="1"/>
</dbReference>
<reference evidence="1 2" key="1">
    <citation type="submission" date="2012-09" db="EMBL/GenBank/DDBJ databases">
        <title>The Genome Sequence of Bacteroides oleiciplenus YIT 12058.</title>
        <authorList>
            <consortium name="The Broad Institute Genome Sequencing Platform"/>
            <person name="Earl A."/>
            <person name="Ward D."/>
            <person name="Feldgarden M."/>
            <person name="Gevers D."/>
            <person name="Morotomi M."/>
            <person name="Walker B."/>
            <person name="Young S.K."/>
            <person name="Zeng Q."/>
            <person name="Gargeya S."/>
            <person name="Fitzgerald M."/>
            <person name="Haas B."/>
            <person name="Abouelleil A."/>
            <person name="Alvarado L."/>
            <person name="Arachchi H.M."/>
            <person name="Berlin A.M."/>
            <person name="Chapman S.B."/>
            <person name="Goldberg J."/>
            <person name="Griggs A."/>
            <person name="Gujja S."/>
            <person name="Hansen M."/>
            <person name="Howarth C."/>
            <person name="Imamovic A."/>
            <person name="Larimer J."/>
            <person name="McCowen C."/>
            <person name="Montmayeur A."/>
            <person name="Murphy C."/>
            <person name="Neiman D."/>
            <person name="Pearson M."/>
            <person name="Priest M."/>
            <person name="Roberts A."/>
            <person name="Saif S."/>
            <person name="Shea T."/>
            <person name="Sisk P."/>
            <person name="Sykes S."/>
            <person name="Wortman J."/>
            <person name="Nusbaum C."/>
            <person name="Birren B."/>
        </authorList>
    </citation>
    <scope>NUCLEOTIDE SEQUENCE [LARGE SCALE GENOMIC DNA]</scope>
    <source>
        <strain evidence="1 2">YIT 12058</strain>
    </source>
</reference>
<evidence type="ECO:0000313" key="2">
    <source>
        <dbReference type="Proteomes" id="UP000009872"/>
    </source>
</evidence>
<accession>K9E6G4</accession>
<dbReference type="eggNOG" id="ENOG50339XG">
    <property type="taxonomic scope" value="Bacteria"/>
</dbReference>
<dbReference type="PATRIC" id="fig|742727.4.peg.700"/>
<protein>
    <recommendedName>
        <fullName evidence="3">DUF4249 domain-containing protein</fullName>
    </recommendedName>
</protein>
<evidence type="ECO:0000313" key="1">
    <source>
        <dbReference type="EMBL" id="EKU92248.1"/>
    </source>
</evidence>
<dbReference type="OrthoDB" id="1060343at2"/>
<dbReference type="EMBL" id="ADLF01000002">
    <property type="protein sequence ID" value="EKU92248.1"/>
    <property type="molecule type" value="Genomic_DNA"/>
</dbReference>
<dbReference type="PROSITE" id="PS51257">
    <property type="entry name" value="PROKAR_LIPOPROTEIN"/>
    <property type="match status" value="1"/>
</dbReference>
<dbReference type="STRING" id="742727.HMPREF9447_00698"/>
<dbReference type="HOGENOM" id="CLU_051132_0_0_10"/>
<dbReference type="AlphaFoldDB" id="K9E6G4"/>
<evidence type="ECO:0008006" key="3">
    <source>
        <dbReference type="Google" id="ProtNLM"/>
    </source>
</evidence>
<sequence length="315" mass="36266">MKKIIYLILAAILSSCTYHFELDEVDACEKLVLYCFPSNKDTTVIQLSKSVPVSKREPLDKSVRNADIHFTVNGKEQAIYWNEDSTSSLPAQCYYTLGKWGKNDCLQLQAASTGLPAITAQTVMPDNFPLKEIRLAPKGDSDNTLQVLVTFKDDGGTNDYYGIRLIKKEITTKDGDEDVSFQSVEFDLKDEPLLNNLSDLDEIFMFSNRFFQNLYIWDDEKIPGKEYTVRLNMDYQKDYDVDWDNFSYREEYKIYLYKLSPEFYSYFKTLNNINNNDLGNHGLSPMLHHYTNVSNGIGVVGACQITETEWLKNVH</sequence>